<dbReference type="AlphaFoldDB" id="A0A2W5MTP7"/>
<accession>A0A2W5MTP7</accession>
<proteinExistence type="predicted"/>
<evidence type="ECO:0000313" key="3">
    <source>
        <dbReference type="Proteomes" id="UP000249577"/>
    </source>
</evidence>
<gene>
    <name evidence="2" type="ORF">DI565_06550</name>
</gene>
<dbReference type="NCBIfam" id="NF001664">
    <property type="entry name" value="PRK00431.1-6"/>
    <property type="match status" value="1"/>
</dbReference>
<dbReference type="SUPFAM" id="SSF52949">
    <property type="entry name" value="Macro domain-like"/>
    <property type="match status" value="1"/>
</dbReference>
<dbReference type="PANTHER" id="PTHR11106:SF27">
    <property type="entry name" value="MACRO DOMAIN-CONTAINING PROTEIN"/>
    <property type="match status" value="1"/>
</dbReference>
<evidence type="ECO:0000259" key="1">
    <source>
        <dbReference type="PROSITE" id="PS51154"/>
    </source>
</evidence>
<dbReference type="InterPro" id="IPR043472">
    <property type="entry name" value="Macro_dom-like"/>
</dbReference>
<dbReference type="SMART" id="SM00506">
    <property type="entry name" value="A1pp"/>
    <property type="match status" value="1"/>
</dbReference>
<dbReference type="Pfam" id="PF01661">
    <property type="entry name" value="Macro"/>
    <property type="match status" value="1"/>
</dbReference>
<dbReference type="PANTHER" id="PTHR11106">
    <property type="entry name" value="GANGLIOSIDE INDUCED DIFFERENTIATION ASSOCIATED PROTEIN 2-RELATED"/>
    <property type="match status" value="1"/>
</dbReference>
<dbReference type="PROSITE" id="PS51154">
    <property type="entry name" value="MACRO"/>
    <property type="match status" value="1"/>
</dbReference>
<reference evidence="2 3" key="1">
    <citation type="submission" date="2017-08" db="EMBL/GenBank/DDBJ databases">
        <title>Infants hospitalized years apart are colonized by the same room-sourced microbial strains.</title>
        <authorList>
            <person name="Brooks B."/>
            <person name="Olm M.R."/>
            <person name="Firek B.A."/>
            <person name="Baker R."/>
            <person name="Thomas B.C."/>
            <person name="Morowitz M.J."/>
            <person name="Banfield J.F."/>
        </authorList>
    </citation>
    <scope>NUCLEOTIDE SEQUENCE [LARGE SCALE GENOMIC DNA]</scope>
    <source>
        <strain evidence="2">S2_005_003_R2_43</strain>
    </source>
</reference>
<organism evidence="2 3">
    <name type="scientific">Ancylobacter novellus</name>
    <name type="common">Thiobacillus novellus</name>
    <dbReference type="NCBI Taxonomy" id="921"/>
    <lineage>
        <taxon>Bacteria</taxon>
        <taxon>Pseudomonadati</taxon>
        <taxon>Pseudomonadota</taxon>
        <taxon>Alphaproteobacteria</taxon>
        <taxon>Hyphomicrobiales</taxon>
        <taxon>Xanthobacteraceae</taxon>
        <taxon>Ancylobacter</taxon>
    </lineage>
</organism>
<dbReference type="Proteomes" id="UP000249577">
    <property type="component" value="Unassembled WGS sequence"/>
</dbReference>
<dbReference type="InterPro" id="IPR002589">
    <property type="entry name" value="Macro_dom"/>
</dbReference>
<sequence length="187" mass="19462">MSARGEAHVSFERAGRAVEVLIADITRLEVDAIVNAANRSLQGGGGVDGAIHQAAGEELRAECETLGGCEAGGAKMTGGYKLPARHVIHAVGPIWFGGHSGEEEQLAGCYAAALKLAADAGLSSIAFSSIATGVYGFPPDRAAEIAVETTMRELDNAPSIRRVVFCCYSEKSARHHLDAIEAQDAKA</sequence>
<dbReference type="EMBL" id="QFPN01000003">
    <property type="protein sequence ID" value="PZQ17040.1"/>
    <property type="molecule type" value="Genomic_DNA"/>
</dbReference>
<name>A0A2W5MTP7_ANCNO</name>
<dbReference type="GO" id="GO:0061463">
    <property type="term" value="F:O-acetyl-ADP-ribose deacetylase activity"/>
    <property type="evidence" value="ECO:0007669"/>
    <property type="project" value="TreeGrafter"/>
</dbReference>
<comment type="caution">
    <text evidence="2">The sequence shown here is derived from an EMBL/GenBank/DDBJ whole genome shotgun (WGS) entry which is preliminary data.</text>
</comment>
<evidence type="ECO:0000313" key="2">
    <source>
        <dbReference type="EMBL" id="PZQ17040.1"/>
    </source>
</evidence>
<dbReference type="CDD" id="cd02908">
    <property type="entry name" value="Macro_OAADPr_deacetylase"/>
    <property type="match status" value="1"/>
</dbReference>
<protein>
    <submittedName>
        <fullName evidence="2">O-acetyl-ADP-ribose deacetylase</fullName>
    </submittedName>
</protein>
<dbReference type="Gene3D" id="3.40.220.10">
    <property type="entry name" value="Leucine Aminopeptidase, subunit E, domain 1"/>
    <property type="match status" value="1"/>
</dbReference>
<feature type="domain" description="Macro" evidence="1">
    <location>
        <begin position="5"/>
        <end position="184"/>
    </location>
</feature>